<proteinExistence type="predicted"/>
<evidence type="ECO:0000313" key="2">
    <source>
        <dbReference type="EMBL" id="KAF2199226.1"/>
    </source>
</evidence>
<evidence type="ECO:0000313" key="3">
    <source>
        <dbReference type="Proteomes" id="UP000799536"/>
    </source>
</evidence>
<dbReference type="Proteomes" id="UP000799536">
    <property type="component" value="Unassembled WGS sequence"/>
</dbReference>
<protein>
    <submittedName>
        <fullName evidence="2">Uncharacterized protein</fullName>
    </submittedName>
</protein>
<name>A0A9P4JJG6_9PLEO</name>
<dbReference type="EMBL" id="ML994088">
    <property type="protein sequence ID" value="KAF2199226.1"/>
    <property type="molecule type" value="Genomic_DNA"/>
</dbReference>
<feature type="region of interest" description="Disordered" evidence="1">
    <location>
        <begin position="25"/>
        <end position="87"/>
    </location>
</feature>
<reference evidence="2" key="1">
    <citation type="journal article" date="2020" name="Stud. Mycol.">
        <title>101 Dothideomycetes genomes: a test case for predicting lifestyles and emergence of pathogens.</title>
        <authorList>
            <person name="Haridas S."/>
            <person name="Albert R."/>
            <person name="Binder M."/>
            <person name="Bloem J."/>
            <person name="Labutti K."/>
            <person name="Salamov A."/>
            <person name="Andreopoulos B."/>
            <person name="Baker S."/>
            <person name="Barry K."/>
            <person name="Bills G."/>
            <person name="Bluhm B."/>
            <person name="Cannon C."/>
            <person name="Castanera R."/>
            <person name="Culley D."/>
            <person name="Daum C."/>
            <person name="Ezra D."/>
            <person name="Gonzalez J."/>
            <person name="Henrissat B."/>
            <person name="Kuo A."/>
            <person name="Liang C."/>
            <person name="Lipzen A."/>
            <person name="Lutzoni F."/>
            <person name="Magnuson J."/>
            <person name="Mondo S."/>
            <person name="Nolan M."/>
            <person name="Ohm R."/>
            <person name="Pangilinan J."/>
            <person name="Park H.-J."/>
            <person name="Ramirez L."/>
            <person name="Alfaro M."/>
            <person name="Sun H."/>
            <person name="Tritt A."/>
            <person name="Yoshinaga Y."/>
            <person name="Zwiers L.-H."/>
            <person name="Turgeon B."/>
            <person name="Goodwin S."/>
            <person name="Spatafora J."/>
            <person name="Crous P."/>
            <person name="Grigoriev I."/>
        </authorList>
    </citation>
    <scope>NUCLEOTIDE SEQUENCE</scope>
    <source>
        <strain evidence="2">ATCC 74209</strain>
    </source>
</reference>
<comment type="caution">
    <text evidence="2">The sequence shown here is derived from an EMBL/GenBank/DDBJ whole genome shotgun (WGS) entry which is preliminary data.</text>
</comment>
<dbReference type="OrthoDB" id="4588567at2759"/>
<feature type="compositionally biased region" description="Low complexity" evidence="1">
    <location>
        <begin position="55"/>
        <end position="87"/>
    </location>
</feature>
<organism evidence="2 3">
    <name type="scientific">Delitschia confertaspora ATCC 74209</name>
    <dbReference type="NCBI Taxonomy" id="1513339"/>
    <lineage>
        <taxon>Eukaryota</taxon>
        <taxon>Fungi</taxon>
        <taxon>Dikarya</taxon>
        <taxon>Ascomycota</taxon>
        <taxon>Pezizomycotina</taxon>
        <taxon>Dothideomycetes</taxon>
        <taxon>Pleosporomycetidae</taxon>
        <taxon>Pleosporales</taxon>
        <taxon>Delitschiaceae</taxon>
        <taxon>Delitschia</taxon>
    </lineage>
</organism>
<gene>
    <name evidence="2" type="ORF">GQ43DRAFT_433565</name>
</gene>
<sequence length="152" mass="16965">MSSPTRQNRFQSFTPLYRLRTAFSPNRTSRSISPSSIASTATTSPLTRTSSPDYHFSSAGHHISISSGHNFSNTSSPDSYRSRSSTRSSIRQLLMLRRKPSVLDLEMEEERLIFSHELEMLEPRPVGQGFGGRQGMGGRVELGIFEVLDGRV</sequence>
<evidence type="ECO:0000256" key="1">
    <source>
        <dbReference type="SAM" id="MobiDB-lite"/>
    </source>
</evidence>
<accession>A0A9P4JJG6</accession>
<feature type="compositionally biased region" description="Low complexity" evidence="1">
    <location>
        <begin position="27"/>
        <end position="45"/>
    </location>
</feature>
<dbReference type="AlphaFoldDB" id="A0A9P4JJG6"/>
<keyword evidence="3" id="KW-1185">Reference proteome</keyword>